<dbReference type="InterPro" id="IPR002347">
    <property type="entry name" value="SDR_fam"/>
</dbReference>
<accession>A0ABT0K5E6</accession>
<protein>
    <submittedName>
        <fullName evidence="2">Oxidoreductase</fullName>
    </submittedName>
</protein>
<comment type="caution">
    <text evidence="2">The sequence shown here is derived from an EMBL/GenBank/DDBJ whole genome shotgun (WGS) entry which is preliminary data.</text>
</comment>
<keyword evidence="1" id="KW-0560">Oxidoreductase</keyword>
<dbReference type="SUPFAM" id="SSF51735">
    <property type="entry name" value="NAD(P)-binding Rossmann-fold domains"/>
    <property type="match status" value="1"/>
</dbReference>
<dbReference type="PANTHER" id="PTHR43157:SF31">
    <property type="entry name" value="PHOSPHATIDYLINOSITOL-GLYCAN BIOSYNTHESIS CLASS F PROTEIN"/>
    <property type="match status" value="1"/>
</dbReference>
<dbReference type="EMBL" id="JALKFT010000059">
    <property type="protein sequence ID" value="MCK9879010.1"/>
    <property type="molecule type" value="Genomic_DNA"/>
</dbReference>
<reference evidence="2 3" key="1">
    <citation type="submission" date="2022-04" db="EMBL/GenBank/DDBJ databases">
        <title>Genome diversity in the genus Frankia.</title>
        <authorList>
            <person name="Carlos-Shanley C."/>
            <person name="Hahn D."/>
        </authorList>
    </citation>
    <scope>NUCLEOTIDE SEQUENCE [LARGE SCALE GENOMIC DNA]</scope>
    <source>
        <strain evidence="2 3">Ag45/Mut15</strain>
    </source>
</reference>
<dbReference type="NCBIfam" id="NF004846">
    <property type="entry name" value="PRK06197.1"/>
    <property type="match status" value="1"/>
</dbReference>
<evidence type="ECO:0000313" key="3">
    <source>
        <dbReference type="Proteomes" id="UP001201873"/>
    </source>
</evidence>
<proteinExistence type="predicted"/>
<name>A0ABT0K5E6_9ACTN</name>
<dbReference type="PRINTS" id="PR00081">
    <property type="entry name" value="GDHRDH"/>
</dbReference>
<gene>
    <name evidence="2" type="ORF">MXD59_25180</name>
</gene>
<dbReference type="PANTHER" id="PTHR43157">
    <property type="entry name" value="PHOSPHATIDYLINOSITOL-GLYCAN BIOSYNTHESIS CLASS F PROTEIN-RELATED"/>
    <property type="match status" value="1"/>
</dbReference>
<evidence type="ECO:0000313" key="2">
    <source>
        <dbReference type="EMBL" id="MCK9879010.1"/>
    </source>
</evidence>
<dbReference type="Gene3D" id="3.40.50.720">
    <property type="entry name" value="NAD(P)-binding Rossmann-like Domain"/>
    <property type="match status" value="1"/>
</dbReference>
<dbReference type="Proteomes" id="UP001201873">
    <property type="component" value="Unassembled WGS sequence"/>
</dbReference>
<dbReference type="RefSeq" id="WP_248811144.1">
    <property type="nucleotide sequence ID" value="NZ_JALKFT010000059.1"/>
</dbReference>
<sequence>MYRRDRKTPGWGLAEVPDLRGRRVVVTGADSGIGFQMSRILAGRGATVILACRDLLLARQAADRIRADVAAAGPRPADVRVQHLDLASLASVRAAAERIRVEHPALDLLVNNAGVMRPVESTTEDGFDRTLGVNYLGHFALTGLLLDRLLASPSSRVVVLSSLAHHVGRIDPVGLAAGSPPFGPASVSASTGRRQYPASKLAMLMFAFELQRRLAAVGAPTIAVATHPGVARTGLAQELPAVMRAFMTDQMSPMMGWLIHSAQAGALAPIRAAVDPAASGGEYYGPDGLFGTTGAPTFARVSRAARNRAGQRLLWAESERVTGIRYLLRPSAVPPLTANLI</sequence>
<evidence type="ECO:0000256" key="1">
    <source>
        <dbReference type="ARBA" id="ARBA00023002"/>
    </source>
</evidence>
<organism evidence="2 3">
    <name type="scientific">Frankia umida</name>
    <dbReference type="NCBI Taxonomy" id="573489"/>
    <lineage>
        <taxon>Bacteria</taxon>
        <taxon>Bacillati</taxon>
        <taxon>Actinomycetota</taxon>
        <taxon>Actinomycetes</taxon>
        <taxon>Frankiales</taxon>
        <taxon>Frankiaceae</taxon>
        <taxon>Frankia</taxon>
    </lineage>
</organism>
<dbReference type="Pfam" id="PF00106">
    <property type="entry name" value="adh_short"/>
    <property type="match status" value="1"/>
</dbReference>
<dbReference type="InterPro" id="IPR036291">
    <property type="entry name" value="NAD(P)-bd_dom_sf"/>
</dbReference>
<keyword evidence="3" id="KW-1185">Reference proteome</keyword>